<dbReference type="EMBL" id="CP001321">
    <property type="protein sequence ID" value="ACL32226.1"/>
    <property type="molecule type" value="Genomic_DNA"/>
</dbReference>
<keyword evidence="2" id="KW-1185">Reference proteome</keyword>
<dbReference type="Proteomes" id="UP000006743">
    <property type="component" value="Chromosome"/>
</dbReference>
<reference evidence="1 2" key="1">
    <citation type="journal article" date="2009" name="J. Bacteriol.">
        <title>Complete genome sequence of Haemophilus parasuis SH0165.</title>
        <authorList>
            <person name="Yue M."/>
            <person name="Yang F."/>
            <person name="Yang J."/>
            <person name="Bei W."/>
            <person name="Cai X."/>
            <person name="Chen L."/>
            <person name="Dong J."/>
            <person name="Zhou R."/>
            <person name="Jin M."/>
            <person name="Jin Q."/>
            <person name="Chen H."/>
        </authorList>
    </citation>
    <scope>NUCLEOTIDE SEQUENCE [LARGE SCALE GENOMIC DNA]</scope>
    <source>
        <strain evidence="1 2">SH0165</strain>
    </source>
</reference>
<dbReference type="STRING" id="557723.HAPS_0572"/>
<evidence type="ECO:0000313" key="2">
    <source>
        <dbReference type="Proteomes" id="UP000006743"/>
    </source>
</evidence>
<dbReference type="HOGENOM" id="CLU_3252325_0_0_6"/>
<proteinExistence type="predicted"/>
<evidence type="ECO:0000313" key="1">
    <source>
        <dbReference type="EMBL" id="ACL32226.1"/>
    </source>
</evidence>
<gene>
    <name evidence="1" type="ordered locus">HAPS_0572</name>
</gene>
<sequence>MEELQLDSKYDKIMQKCTARKPKDRYMSVQEIINDINHLMGE</sequence>
<name>B8F4H4_GLAP5</name>
<dbReference type="KEGG" id="hap:HAPS_0572"/>
<accession>B8F4H4</accession>
<organism evidence="1 2">
    <name type="scientific">Glaesserella parasuis serovar 5 (strain SH0165)</name>
    <name type="common">Haemophilus parasuis</name>
    <dbReference type="NCBI Taxonomy" id="557723"/>
    <lineage>
        <taxon>Bacteria</taxon>
        <taxon>Pseudomonadati</taxon>
        <taxon>Pseudomonadota</taxon>
        <taxon>Gammaproteobacteria</taxon>
        <taxon>Pasteurellales</taxon>
        <taxon>Pasteurellaceae</taxon>
        <taxon>Glaesserella</taxon>
    </lineage>
</organism>
<protein>
    <submittedName>
        <fullName evidence="1">Uncharacterized protein</fullName>
    </submittedName>
</protein>
<dbReference type="AlphaFoldDB" id="B8F4H4"/>